<dbReference type="Gene3D" id="1.10.10.60">
    <property type="entry name" value="Homeodomain-like"/>
    <property type="match status" value="1"/>
</dbReference>
<reference evidence="3 4" key="1">
    <citation type="submission" date="2018-11" db="EMBL/GenBank/DDBJ databases">
        <title>Genome sequence of Saitozyma podzolica DSM 27192.</title>
        <authorList>
            <person name="Aliyu H."/>
            <person name="Gorte O."/>
            <person name="Ochsenreither K."/>
        </authorList>
    </citation>
    <scope>NUCLEOTIDE SEQUENCE [LARGE SCALE GENOMIC DNA]</scope>
    <source>
        <strain evidence="3 4">DSM 27192</strain>
    </source>
</reference>
<evidence type="ECO:0000313" key="3">
    <source>
        <dbReference type="EMBL" id="RSH90195.1"/>
    </source>
</evidence>
<proteinExistence type="predicted"/>
<dbReference type="EMBL" id="RSCD01000011">
    <property type="protein sequence ID" value="RSH90195.1"/>
    <property type="molecule type" value="Genomic_DNA"/>
</dbReference>
<accession>A0A427YG96</accession>
<name>A0A427YG96_9TREE</name>
<evidence type="ECO:0000259" key="2">
    <source>
        <dbReference type="PROSITE" id="PS50090"/>
    </source>
</evidence>
<feature type="domain" description="Myb-like" evidence="2">
    <location>
        <begin position="124"/>
        <end position="171"/>
    </location>
</feature>
<sequence length="187" mass="19875">MPVTPTPKPRSERSTPYSLSLTYRPTPSPSDRDASFHAVQSTSTRSLSSSSSDSGDDSGESEYAPAPPSPSPTPKTKTSGDALPRSSGKSRVDEDEDVKPDIKKRVTGKKVSRGSGIGSSGSSGSPSKGSAYAPQEDWELFQLLRPKTPQVNWAEVARKVGRDAKSCQNRWALLNKKLEGAIKGIGA</sequence>
<dbReference type="Proteomes" id="UP000279259">
    <property type="component" value="Unassembled WGS sequence"/>
</dbReference>
<feature type="region of interest" description="Disordered" evidence="1">
    <location>
        <begin position="1"/>
        <end position="133"/>
    </location>
</feature>
<dbReference type="CDD" id="cd00167">
    <property type="entry name" value="SANT"/>
    <property type="match status" value="1"/>
</dbReference>
<gene>
    <name evidence="3" type="ORF">EHS25_001529</name>
</gene>
<protein>
    <recommendedName>
        <fullName evidence="2">Myb-like domain-containing protein</fullName>
    </recommendedName>
</protein>
<dbReference type="PROSITE" id="PS50090">
    <property type="entry name" value="MYB_LIKE"/>
    <property type="match status" value="1"/>
</dbReference>
<dbReference type="OrthoDB" id="2565178at2759"/>
<organism evidence="3 4">
    <name type="scientific">Saitozyma podzolica</name>
    <dbReference type="NCBI Taxonomy" id="1890683"/>
    <lineage>
        <taxon>Eukaryota</taxon>
        <taxon>Fungi</taxon>
        <taxon>Dikarya</taxon>
        <taxon>Basidiomycota</taxon>
        <taxon>Agaricomycotina</taxon>
        <taxon>Tremellomycetes</taxon>
        <taxon>Tremellales</taxon>
        <taxon>Trimorphomycetaceae</taxon>
        <taxon>Saitozyma</taxon>
    </lineage>
</organism>
<evidence type="ECO:0000313" key="4">
    <source>
        <dbReference type="Proteomes" id="UP000279259"/>
    </source>
</evidence>
<dbReference type="InterPro" id="IPR001005">
    <property type="entry name" value="SANT/Myb"/>
</dbReference>
<feature type="compositionally biased region" description="Low complexity" evidence="1">
    <location>
        <begin position="41"/>
        <end position="53"/>
    </location>
</feature>
<comment type="caution">
    <text evidence="3">The sequence shown here is derived from an EMBL/GenBank/DDBJ whole genome shotgun (WGS) entry which is preliminary data.</text>
</comment>
<dbReference type="AlphaFoldDB" id="A0A427YG96"/>
<feature type="compositionally biased region" description="Polar residues" evidence="1">
    <location>
        <begin position="14"/>
        <end position="25"/>
    </location>
</feature>
<keyword evidence="4" id="KW-1185">Reference proteome</keyword>
<evidence type="ECO:0000256" key="1">
    <source>
        <dbReference type="SAM" id="MobiDB-lite"/>
    </source>
</evidence>